<comment type="similarity">
    <text evidence="2">Belongs to the peptidase S54 family.</text>
</comment>
<proteinExistence type="inferred from homology"/>
<evidence type="ECO:0000256" key="3">
    <source>
        <dbReference type="ARBA" id="ARBA00022692"/>
    </source>
</evidence>
<evidence type="ECO:0000259" key="9">
    <source>
        <dbReference type="Pfam" id="PF20216"/>
    </source>
</evidence>
<keyword evidence="11" id="KW-1185">Reference proteome</keyword>
<keyword evidence="10" id="KW-0645">Protease</keyword>
<dbReference type="GO" id="GO:0004252">
    <property type="term" value="F:serine-type endopeptidase activity"/>
    <property type="evidence" value="ECO:0007669"/>
    <property type="project" value="InterPro"/>
</dbReference>
<feature type="transmembrane region" description="Helical" evidence="7">
    <location>
        <begin position="21"/>
        <end position="42"/>
    </location>
</feature>
<dbReference type="AlphaFoldDB" id="A0A931E4X3"/>
<evidence type="ECO:0000313" key="10">
    <source>
        <dbReference type="EMBL" id="MBG9375350.1"/>
    </source>
</evidence>
<dbReference type="Gene3D" id="1.20.1540.10">
    <property type="entry name" value="Rhomboid-like"/>
    <property type="match status" value="1"/>
</dbReference>
<dbReference type="PANTHER" id="PTHR43731:SF14">
    <property type="entry name" value="PRESENILIN-ASSOCIATED RHOMBOID-LIKE PROTEIN, MITOCHONDRIAL"/>
    <property type="match status" value="1"/>
</dbReference>
<comment type="caution">
    <text evidence="10">The sequence shown here is derived from an EMBL/GenBank/DDBJ whole genome shotgun (WGS) entry which is preliminary data.</text>
</comment>
<organism evidence="10 11">
    <name type="scientific">Panacibacter microcysteis</name>
    <dbReference type="NCBI Taxonomy" id="2793269"/>
    <lineage>
        <taxon>Bacteria</taxon>
        <taxon>Pseudomonadati</taxon>
        <taxon>Bacteroidota</taxon>
        <taxon>Chitinophagia</taxon>
        <taxon>Chitinophagales</taxon>
        <taxon>Chitinophagaceae</taxon>
        <taxon>Panacibacter</taxon>
    </lineage>
</organism>
<feature type="domain" description="DUF6576" evidence="9">
    <location>
        <begin position="272"/>
        <end position="305"/>
    </location>
</feature>
<dbReference type="RefSeq" id="WP_196989405.1">
    <property type="nucleotide sequence ID" value="NZ_JADWYR010000001.1"/>
</dbReference>
<comment type="subcellular location">
    <subcellularLocation>
        <location evidence="1">Membrane</location>
        <topology evidence="1">Multi-pass membrane protein</topology>
    </subcellularLocation>
</comment>
<dbReference type="InterPro" id="IPR022764">
    <property type="entry name" value="Peptidase_S54_rhomboid_dom"/>
</dbReference>
<dbReference type="GO" id="GO:0016020">
    <property type="term" value="C:membrane"/>
    <property type="evidence" value="ECO:0007669"/>
    <property type="project" value="UniProtKB-SubCell"/>
</dbReference>
<feature type="transmembrane region" description="Helical" evidence="7">
    <location>
        <begin position="119"/>
        <end position="139"/>
    </location>
</feature>
<dbReference type="Pfam" id="PF20216">
    <property type="entry name" value="DUF6576"/>
    <property type="match status" value="1"/>
</dbReference>
<dbReference type="Proteomes" id="UP000628448">
    <property type="component" value="Unassembled WGS sequence"/>
</dbReference>
<dbReference type="InterPro" id="IPR046483">
    <property type="entry name" value="DUF6576"/>
</dbReference>
<evidence type="ECO:0000259" key="8">
    <source>
        <dbReference type="Pfam" id="PF01694"/>
    </source>
</evidence>
<feature type="transmembrane region" description="Helical" evidence="7">
    <location>
        <begin position="202"/>
        <end position="221"/>
    </location>
</feature>
<dbReference type="InterPro" id="IPR035952">
    <property type="entry name" value="Rhomboid-like_sf"/>
</dbReference>
<dbReference type="EMBL" id="JADWYR010000001">
    <property type="protein sequence ID" value="MBG9375350.1"/>
    <property type="molecule type" value="Genomic_DNA"/>
</dbReference>
<dbReference type="GO" id="GO:0006508">
    <property type="term" value="P:proteolysis"/>
    <property type="evidence" value="ECO:0007669"/>
    <property type="project" value="UniProtKB-KW"/>
</dbReference>
<name>A0A931E4X3_9BACT</name>
<feature type="transmembrane region" description="Helical" evidence="7">
    <location>
        <begin position="90"/>
        <end position="107"/>
    </location>
</feature>
<sequence>MSVMQQNKKSPILLGQDNNALTWLLIINIVIFIILGFINIVYRLGYDSKMEAAQNFHLQITDWIFLPAKAATLAERPWTILTYMFSHAEVMGMIGTVLWLWGFGYILQDLTGNTKLFPVYIYGGLAGAAGFVLAANFIPGASVEAAPMMGGGAAVMAIAVAVTTLSPKYKLFPMINGGIPVWVLTLVYVAIDYFAFVKNDNVEAVAHLAGALMGFLFMIQLRRGYDMGAWMNTAFNKAGDLFNPEKKYSGKQFRQQRFYKVSRKPFEKTPRLTQQKVDELLDKINQEGYAALSEEEKEMLKKASQEGLN</sequence>
<evidence type="ECO:0000313" key="11">
    <source>
        <dbReference type="Proteomes" id="UP000628448"/>
    </source>
</evidence>
<keyword evidence="6 7" id="KW-0472">Membrane</keyword>
<keyword evidence="5 7" id="KW-1133">Transmembrane helix</keyword>
<feature type="transmembrane region" description="Helical" evidence="7">
    <location>
        <begin position="177"/>
        <end position="196"/>
    </location>
</feature>
<dbReference type="PANTHER" id="PTHR43731">
    <property type="entry name" value="RHOMBOID PROTEASE"/>
    <property type="match status" value="1"/>
</dbReference>
<gene>
    <name evidence="10" type="ORF">I5907_03840</name>
</gene>
<evidence type="ECO:0000256" key="7">
    <source>
        <dbReference type="SAM" id="Phobius"/>
    </source>
</evidence>
<dbReference type="SUPFAM" id="SSF144091">
    <property type="entry name" value="Rhomboid-like"/>
    <property type="match status" value="1"/>
</dbReference>
<dbReference type="InterPro" id="IPR050925">
    <property type="entry name" value="Rhomboid_protease_S54"/>
</dbReference>
<evidence type="ECO:0000256" key="2">
    <source>
        <dbReference type="ARBA" id="ARBA00009045"/>
    </source>
</evidence>
<evidence type="ECO:0000256" key="1">
    <source>
        <dbReference type="ARBA" id="ARBA00004141"/>
    </source>
</evidence>
<keyword evidence="4" id="KW-0378">Hydrolase</keyword>
<keyword evidence="3 7" id="KW-0812">Transmembrane</keyword>
<accession>A0A931E4X3</accession>
<reference evidence="10" key="1">
    <citation type="submission" date="2020-11" db="EMBL/GenBank/DDBJ databases">
        <title>Bacterial whole genome sequence for Panacibacter sp. DH6.</title>
        <authorList>
            <person name="Le V."/>
            <person name="Ko S."/>
            <person name="Ahn C.-Y."/>
            <person name="Oh H.-M."/>
        </authorList>
    </citation>
    <scope>NUCLEOTIDE SEQUENCE</scope>
    <source>
        <strain evidence="10">DH6</strain>
    </source>
</reference>
<evidence type="ECO:0000256" key="4">
    <source>
        <dbReference type="ARBA" id="ARBA00022801"/>
    </source>
</evidence>
<dbReference type="Pfam" id="PF01694">
    <property type="entry name" value="Rhomboid"/>
    <property type="match status" value="1"/>
</dbReference>
<evidence type="ECO:0000256" key="6">
    <source>
        <dbReference type="ARBA" id="ARBA00023136"/>
    </source>
</evidence>
<feature type="transmembrane region" description="Helical" evidence="7">
    <location>
        <begin position="145"/>
        <end position="165"/>
    </location>
</feature>
<protein>
    <submittedName>
        <fullName evidence="10">Rhomboid family intramembrane serine protease</fullName>
    </submittedName>
</protein>
<evidence type="ECO:0000256" key="5">
    <source>
        <dbReference type="ARBA" id="ARBA00022989"/>
    </source>
</evidence>
<feature type="domain" description="Peptidase S54 rhomboid" evidence="8">
    <location>
        <begin position="76"/>
        <end position="221"/>
    </location>
</feature>